<sequence>MAKAKGKAVVRETVIGITINVLTSEGHCKTLTIDPSRTEALFWSDRAVNEILAPFYERIEKYTTREELINRFGVGIKKTLTSLGGNDEQVRITPELIKEMWQLTHENGDGVSYIEKTRQCIPRPCR</sequence>
<proteinExistence type="predicted"/>
<dbReference type="RefSeq" id="WP_274658948.1">
    <property type="nucleotide sequence ID" value="NZ_CP101655.1"/>
</dbReference>
<evidence type="ECO:0000313" key="2">
    <source>
        <dbReference type="Proteomes" id="UP001222282"/>
    </source>
</evidence>
<organism evidence="1 2">
    <name type="scientific">Pseudomonas serboccidentalis</name>
    <dbReference type="NCBI Taxonomy" id="2964670"/>
    <lineage>
        <taxon>Bacteria</taxon>
        <taxon>Pseudomonadati</taxon>
        <taxon>Pseudomonadota</taxon>
        <taxon>Gammaproteobacteria</taxon>
        <taxon>Pseudomonadales</taxon>
        <taxon>Pseudomonadaceae</taxon>
        <taxon>Pseudomonas</taxon>
    </lineage>
</organism>
<accession>A0ABY7ZDT8</accession>
<reference evidence="1 2" key="1">
    <citation type="submission" date="2022-07" db="EMBL/GenBank/DDBJ databases">
        <authorList>
            <person name="Abrouk D."/>
            <person name="Moenne-Loccoz Y."/>
            <person name="Todorovic I."/>
            <person name="Raicevic V."/>
            <person name="Jovicic-Petrovic J."/>
        </authorList>
    </citation>
    <scope>NUCLEOTIDE SEQUENCE [LARGE SCALE GENOMIC DNA]</scope>
    <source>
        <strain evidence="2">IT-P374</strain>
    </source>
</reference>
<protein>
    <submittedName>
        <fullName evidence="1">Uncharacterized protein</fullName>
    </submittedName>
</protein>
<evidence type="ECO:0000313" key="1">
    <source>
        <dbReference type="EMBL" id="WDR37906.1"/>
    </source>
</evidence>
<name>A0ABY7ZDT8_9PSED</name>
<dbReference type="EMBL" id="CP101655">
    <property type="protein sequence ID" value="WDR37906.1"/>
    <property type="molecule type" value="Genomic_DNA"/>
</dbReference>
<keyword evidence="2" id="KW-1185">Reference proteome</keyword>
<dbReference type="Proteomes" id="UP001222282">
    <property type="component" value="Chromosome"/>
</dbReference>
<gene>
    <name evidence="1" type="ORF">NN484_09255</name>
</gene>